<dbReference type="Gene3D" id="3.90.226.10">
    <property type="entry name" value="2-enoyl-CoA Hydratase, Chain A, domain 1"/>
    <property type="match status" value="1"/>
</dbReference>
<dbReference type="SMART" id="SM00228">
    <property type="entry name" value="PDZ"/>
    <property type="match status" value="1"/>
</dbReference>
<dbReference type="CDD" id="cd07560">
    <property type="entry name" value="Peptidase_S41_CPP"/>
    <property type="match status" value="1"/>
</dbReference>
<dbReference type="GO" id="GO:0007165">
    <property type="term" value="P:signal transduction"/>
    <property type="evidence" value="ECO:0007669"/>
    <property type="project" value="TreeGrafter"/>
</dbReference>
<reference evidence="8 9" key="1">
    <citation type="journal article" date="2016" name="Nat. Commun.">
        <title>Thousands of microbial genomes shed light on interconnected biogeochemical processes in an aquifer system.</title>
        <authorList>
            <person name="Anantharaman K."/>
            <person name="Brown C.T."/>
            <person name="Hug L.A."/>
            <person name="Sharon I."/>
            <person name="Castelle C.J."/>
            <person name="Probst A.J."/>
            <person name="Thomas B.C."/>
            <person name="Singh A."/>
            <person name="Wilkins M.J."/>
            <person name="Karaoz U."/>
            <person name="Brodie E.L."/>
            <person name="Williams K.H."/>
            <person name="Hubbard S.S."/>
            <person name="Banfield J.F."/>
        </authorList>
    </citation>
    <scope>NUCLEOTIDE SEQUENCE [LARGE SCALE GENOMIC DNA]</scope>
</reference>
<dbReference type="Pfam" id="PF03572">
    <property type="entry name" value="Peptidase_S41"/>
    <property type="match status" value="1"/>
</dbReference>
<gene>
    <name evidence="8" type="ORF">A2390_01290</name>
</gene>
<comment type="similarity">
    <text evidence="1 5">Belongs to the peptidase S41A family.</text>
</comment>
<dbReference type="GO" id="GO:0030288">
    <property type="term" value="C:outer membrane-bounded periplasmic space"/>
    <property type="evidence" value="ECO:0007669"/>
    <property type="project" value="TreeGrafter"/>
</dbReference>
<evidence type="ECO:0000256" key="2">
    <source>
        <dbReference type="ARBA" id="ARBA00022670"/>
    </source>
</evidence>
<dbReference type="FunFam" id="2.30.42.10:FF:000063">
    <property type="entry name" value="Peptidase, S41 family"/>
    <property type="match status" value="1"/>
</dbReference>
<dbReference type="AlphaFoldDB" id="A0A1G2CM96"/>
<evidence type="ECO:0000256" key="5">
    <source>
        <dbReference type="RuleBase" id="RU004404"/>
    </source>
</evidence>
<dbReference type="GO" id="GO:0008236">
    <property type="term" value="F:serine-type peptidase activity"/>
    <property type="evidence" value="ECO:0007669"/>
    <property type="project" value="UniProtKB-KW"/>
</dbReference>
<dbReference type="Gene3D" id="3.30.750.44">
    <property type="match status" value="1"/>
</dbReference>
<keyword evidence="2 5" id="KW-0645">Protease</keyword>
<dbReference type="InterPro" id="IPR041489">
    <property type="entry name" value="PDZ_6"/>
</dbReference>
<keyword evidence="6" id="KW-0472">Membrane</keyword>
<accession>A0A1G2CM96</accession>
<keyword evidence="4 5" id="KW-0720">Serine protease</keyword>
<dbReference type="SUPFAM" id="SSF52096">
    <property type="entry name" value="ClpP/crotonase"/>
    <property type="match status" value="1"/>
</dbReference>
<dbReference type="NCBIfam" id="TIGR00225">
    <property type="entry name" value="prc"/>
    <property type="match status" value="1"/>
</dbReference>
<dbReference type="InterPro" id="IPR029045">
    <property type="entry name" value="ClpP/crotonase-like_dom_sf"/>
</dbReference>
<dbReference type="InterPro" id="IPR055210">
    <property type="entry name" value="CtpA/B_N"/>
</dbReference>
<dbReference type="InterPro" id="IPR004447">
    <property type="entry name" value="Peptidase_S41A"/>
</dbReference>
<evidence type="ECO:0000256" key="1">
    <source>
        <dbReference type="ARBA" id="ARBA00009179"/>
    </source>
</evidence>
<feature type="transmembrane region" description="Helical" evidence="6">
    <location>
        <begin position="20"/>
        <end position="42"/>
    </location>
</feature>
<name>A0A1G2CM96_9BACT</name>
<keyword evidence="6" id="KW-1133">Transmembrane helix</keyword>
<dbReference type="PROSITE" id="PS50106">
    <property type="entry name" value="PDZ"/>
    <property type="match status" value="1"/>
</dbReference>
<dbReference type="SUPFAM" id="SSF50156">
    <property type="entry name" value="PDZ domain-like"/>
    <property type="match status" value="1"/>
</dbReference>
<dbReference type="Proteomes" id="UP000178599">
    <property type="component" value="Unassembled WGS sequence"/>
</dbReference>
<organism evidence="8 9">
    <name type="scientific">Candidatus Liptonbacteria bacterium RIFOXYB1_FULL_36_10</name>
    <dbReference type="NCBI Taxonomy" id="1798654"/>
    <lineage>
        <taxon>Bacteria</taxon>
        <taxon>Candidatus Liptoniibacteriota</taxon>
    </lineage>
</organism>
<dbReference type="Pfam" id="PF22694">
    <property type="entry name" value="CtpB_N-like"/>
    <property type="match status" value="1"/>
</dbReference>
<dbReference type="GO" id="GO:0006508">
    <property type="term" value="P:proteolysis"/>
    <property type="evidence" value="ECO:0007669"/>
    <property type="project" value="UniProtKB-KW"/>
</dbReference>
<dbReference type="InterPro" id="IPR001478">
    <property type="entry name" value="PDZ"/>
</dbReference>
<dbReference type="EMBL" id="MHLE01000029">
    <property type="protein sequence ID" value="OGZ02526.1"/>
    <property type="molecule type" value="Genomic_DNA"/>
</dbReference>
<evidence type="ECO:0000259" key="7">
    <source>
        <dbReference type="PROSITE" id="PS50106"/>
    </source>
</evidence>
<dbReference type="SMART" id="SM00245">
    <property type="entry name" value="TSPc"/>
    <property type="match status" value="1"/>
</dbReference>
<proteinExistence type="inferred from homology"/>
<dbReference type="PANTHER" id="PTHR32060:SF30">
    <property type="entry name" value="CARBOXY-TERMINAL PROCESSING PROTEASE CTPA"/>
    <property type="match status" value="1"/>
</dbReference>
<comment type="caution">
    <text evidence="8">The sequence shown here is derived from an EMBL/GenBank/DDBJ whole genome shotgun (WGS) entry which is preliminary data.</text>
</comment>
<dbReference type="InterPro" id="IPR036034">
    <property type="entry name" value="PDZ_sf"/>
</dbReference>
<feature type="domain" description="PDZ" evidence="7">
    <location>
        <begin position="121"/>
        <end position="189"/>
    </location>
</feature>
<dbReference type="Pfam" id="PF17820">
    <property type="entry name" value="PDZ_6"/>
    <property type="match status" value="1"/>
</dbReference>
<protein>
    <recommendedName>
        <fullName evidence="7">PDZ domain-containing protein</fullName>
    </recommendedName>
</protein>
<dbReference type="InterPro" id="IPR005151">
    <property type="entry name" value="Tail-specific_protease"/>
</dbReference>
<dbReference type="CDD" id="cd06782">
    <property type="entry name" value="cpPDZ_CPP-like"/>
    <property type="match status" value="1"/>
</dbReference>
<evidence type="ECO:0000256" key="3">
    <source>
        <dbReference type="ARBA" id="ARBA00022801"/>
    </source>
</evidence>
<evidence type="ECO:0000256" key="6">
    <source>
        <dbReference type="SAM" id="Phobius"/>
    </source>
</evidence>
<evidence type="ECO:0000256" key="4">
    <source>
        <dbReference type="ARBA" id="ARBA00022825"/>
    </source>
</evidence>
<evidence type="ECO:0000313" key="9">
    <source>
        <dbReference type="Proteomes" id="UP000178599"/>
    </source>
</evidence>
<evidence type="ECO:0000313" key="8">
    <source>
        <dbReference type="EMBL" id="OGZ02526.1"/>
    </source>
</evidence>
<dbReference type="Gene3D" id="2.30.42.10">
    <property type="match status" value="1"/>
</dbReference>
<keyword evidence="6" id="KW-0812">Transmembrane</keyword>
<keyword evidence="3 5" id="KW-0378">Hydrolase</keyword>
<dbReference type="GO" id="GO:0004175">
    <property type="term" value="F:endopeptidase activity"/>
    <property type="evidence" value="ECO:0007669"/>
    <property type="project" value="TreeGrafter"/>
</dbReference>
<sequence length="424" mass="46448">MFENFIWDKIKWMKENAKKIFKIAGEAIGVAVLLFIVFYLGFSIGEANPKTISVVGVPEAAEQGKSKDINFSTFWETWDLIKGKHLKGGEVDNQKLYNGAISGLVNSLGDPYSVFLPPEDSQKFKEDVDGNFGGVGMEIETKDGKLLVVAPLKGTPAERAGVEAGDYILKINGEDASGLDTQTAVKKIRGEIGTKVTINFFRDSWKEPRDVSITRENIQVPTLESEMKGDIAYIKLMSFNENSIPLFYEAMVKSLFSGSKGLVLDLRNNPGGYLEVATRLAGWFVDNGKVVVSEQFRDGKKTDFPSTGNAALKDFPTVILVNKGSASASEILAGALRDLRGIKLVGEMTFGKGTVQQLESLSDGSTLKITVAKWVLPSGKTLEGNGLVPDVDVKITEEDAKNKYDRQLEKALEILKKEMEKQGK</sequence>
<dbReference type="PANTHER" id="PTHR32060">
    <property type="entry name" value="TAIL-SPECIFIC PROTEASE"/>
    <property type="match status" value="1"/>
</dbReference>